<dbReference type="InterPro" id="IPR006073">
    <property type="entry name" value="GTP-bd"/>
</dbReference>
<reference evidence="3" key="1">
    <citation type="submission" date="2023-03" db="EMBL/GenBank/DDBJ databases">
        <authorList>
            <person name="Steffen K."/>
            <person name="Cardenas P."/>
        </authorList>
    </citation>
    <scope>NUCLEOTIDE SEQUENCE</scope>
</reference>
<name>A0AA35X6Q6_GEOBA</name>
<sequence length="431" mass="47396">MSDSTSDSEARTNPEGYEEGFCPINLHGLEKDLGGPILNLQDPHGEMPDLGLAPVTPVWVKNLQATHKEDQRPLAPINQQAQYEAGQASSVPSNNPTSSDFEAPVSGKERIEILVTGTSGVGKSTLVSALIGKRVVKTENQSLPVKSNQTGYTVNIKEVTGEEGDGKVEAVVWDSPGLQGSSGKEYQYLTQKYGDIDIILYCMDITVTRSSGLTAADIEQNDLSAMKKLTTTFGSDWWRRSIFVMTRANALETALKVKPDPEKRFNEKVKEWREKIVDTLVATGVPKEIACEIPVEPAGHRKKPHLPGRENWLLALWGTIVQTARNLPHEDQDFVPQDSPKQGEETCDPVAPTTLQDCESTFEEGQGMTPGSKQRQPIPHPIQHLRKCLELSLVRRLRQLGVGPPLNQVLQVKRVELIPGGQCISLISLFI</sequence>
<evidence type="ECO:0000313" key="3">
    <source>
        <dbReference type="EMBL" id="CAI8046284.1"/>
    </source>
</evidence>
<protein>
    <submittedName>
        <fullName evidence="3">Translocase of chloroplast 34 homolog, chloroplastic</fullName>
    </submittedName>
</protein>
<feature type="region of interest" description="Disordered" evidence="1">
    <location>
        <begin position="1"/>
        <end position="20"/>
    </location>
</feature>
<dbReference type="AlphaFoldDB" id="A0AA35X6Q6"/>
<dbReference type="Pfam" id="PF01926">
    <property type="entry name" value="MMR_HSR1"/>
    <property type="match status" value="1"/>
</dbReference>
<dbReference type="InterPro" id="IPR027417">
    <property type="entry name" value="P-loop_NTPase"/>
</dbReference>
<feature type="domain" description="G" evidence="2">
    <location>
        <begin position="113"/>
        <end position="222"/>
    </location>
</feature>
<dbReference type="GO" id="GO:0005525">
    <property type="term" value="F:GTP binding"/>
    <property type="evidence" value="ECO:0007669"/>
    <property type="project" value="InterPro"/>
</dbReference>
<dbReference type="SUPFAM" id="SSF52540">
    <property type="entry name" value="P-loop containing nucleoside triphosphate hydrolases"/>
    <property type="match status" value="1"/>
</dbReference>
<evidence type="ECO:0000313" key="4">
    <source>
        <dbReference type="Proteomes" id="UP001174909"/>
    </source>
</evidence>
<organism evidence="3 4">
    <name type="scientific">Geodia barretti</name>
    <name type="common">Barrett's horny sponge</name>
    <dbReference type="NCBI Taxonomy" id="519541"/>
    <lineage>
        <taxon>Eukaryota</taxon>
        <taxon>Metazoa</taxon>
        <taxon>Porifera</taxon>
        <taxon>Demospongiae</taxon>
        <taxon>Heteroscleromorpha</taxon>
        <taxon>Tetractinellida</taxon>
        <taxon>Astrophorina</taxon>
        <taxon>Geodiidae</taxon>
        <taxon>Geodia</taxon>
    </lineage>
</organism>
<dbReference type="Gene3D" id="3.40.50.300">
    <property type="entry name" value="P-loop containing nucleotide triphosphate hydrolases"/>
    <property type="match status" value="1"/>
</dbReference>
<dbReference type="EMBL" id="CASHTH010003552">
    <property type="protein sequence ID" value="CAI8046284.1"/>
    <property type="molecule type" value="Genomic_DNA"/>
</dbReference>
<comment type="caution">
    <text evidence="3">The sequence shown here is derived from an EMBL/GenBank/DDBJ whole genome shotgun (WGS) entry which is preliminary data.</text>
</comment>
<dbReference type="Proteomes" id="UP001174909">
    <property type="component" value="Unassembled WGS sequence"/>
</dbReference>
<feature type="compositionally biased region" description="Polar residues" evidence="1">
    <location>
        <begin position="80"/>
        <end position="100"/>
    </location>
</feature>
<evidence type="ECO:0000259" key="2">
    <source>
        <dbReference type="Pfam" id="PF01926"/>
    </source>
</evidence>
<evidence type="ECO:0000256" key="1">
    <source>
        <dbReference type="SAM" id="MobiDB-lite"/>
    </source>
</evidence>
<feature type="region of interest" description="Disordered" evidence="1">
    <location>
        <begin position="80"/>
        <end position="104"/>
    </location>
</feature>
<keyword evidence="4" id="KW-1185">Reference proteome</keyword>
<accession>A0AA35X6Q6</accession>
<gene>
    <name evidence="3" type="ORF">GBAR_LOCUS25583</name>
</gene>
<proteinExistence type="predicted"/>